<dbReference type="Pfam" id="PF12833">
    <property type="entry name" value="HTH_18"/>
    <property type="match status" value="1"/>
</dbReference>
<dbReference type="Pfam" id="PF04940">
    <property type="entry name" value="BLUF"/>
    <property type="match status" value="1"/>
</dbReference>
<evidence type="ECO:0000259" key="5">
    <source>
        <dbReference type="PROSITE" id="PS50925"/>
    </source>
</evidence>
<dbReference type="InterPro" id="IPR007024">
    <property type="entry name" value="BLUF_domain"/>
</dbReference>
<dbReference type="SMART" id="SM00342">
    <property type="entry name" value="HTH_ARAC"/>
    <property type="match status" value="1"/>
</dbReference>
<accession>A0ABW5LEU2</accession>
<dbReference type="Gene3D" id="3.30.70.100">
    <property type="match status" value="1"/>
</dbReference>
<dbReference type="InterPro" id="IPR020449">
    <property type="entry name" value="Tscrpt_reg_AraC-type_HTH"/>
</dbReference>
<dbReference type="PROSITE" id="PS50925">
    <property type="entry name" value="BLUF"/>
    <property type="match status" value="1"/>
</dbReference>
<dbReference type="PANTHER" id="PTHR47893:SF1">
    <property type="entry name" value="REGULATORY PROTEIN PCHR"/>
    <property type="match status" value="1"/>
</dbReference>
<dbReference type="SUPFAM" id="SSF54975">
    <property type="entry name" value="Acylphosphatase/BLUF domain-like"/>
    <property type="match status" value="1"/>
</dbReference>
<reference evidence="7" key="1">
    <citation type="journal article" date="2019" name="Int. J. Syst. Evol. Microbiol.">
        <title>The Global Catalogue of Microorganisms (GCM) 10K type strain sequencing project: providing services to taxonomists for standard genome sequencing and annotation.</title>
        <authorList>
            <consortium name="The Broad Institute Genomics Platform"/>
            <consortium name="The Broad Institute Genome Sequencing Center for Infectious Disease"/>
            <person name="Wu L."/>
            <person name="Ma J."/>
        </authorList>
    </citation>
    <scope>NUCLEOTIDE SEQUENCE [LARGE SCALE GENOMIC DNA]</scope>
    <source>
        <strain evidence="7">KCTC 52274</strain>
    </source>
</reference>
<dbReference type="InterPro" id="IPR009057">
    <property type="entry name" value="Homeodomain-like_sf"/>
</dbReference>
<dbReference type="PROSITE" id="PS00041">
    <property type="entry name" value="HTH_ARAC_FAMILY_1"/>
    <property type="match status" value="1"/>
</dbReference>
<gene>
    <name evidence="6" type="ORF">ACFSR1_06670</name>
</gene>
<dbReference type="SUPFAM" id="SSF46689">
    <property type="entry name" value="Homeodomain-like"/>
    <property type="match status" value="1"/>
</dbReference>
<organism evidence="6 7">
    <name type="scientific">Aquimarina rubra</name>
    <dbReference type="NCBI Taxonomy" id="1920033"/>
    <lineage>
        <taxon>Bacteria</taxon>
        <taxon>Pseudomonadati</taxon>
        <taxon>Bacteroidota</taxon>
        <taxon>Flavobacteriia</taxon>
        <taxon>Flavobacteriales</taxon>
        <taxon>Flavobacteriaceae</taxon>
        <taxon>Aquimarina</taxon>
    </lineage>
</organism>
<dbReference type="EMBL" id="JBHULE010000008">
    <property type="protein sequence ID" value="MFD2562349.1"/>
    <property type="molecule type" value="Genomic_DNA"/>
</dbReference>
<dbReference type="InterPro" id="IPR018062">
    <property type="entry name" value="HTH_AraC-typ_CS"/>
</dbReference>
<dbReference type="PROSITE" id="PS01124">
    <property type="entry name" value="HTH_ARAC_FAMILY_2"/>
    <property type="match status" value="1"/>
</dbReference>
<keyword evidence="2" id="KW-0238">DNA-binding</keyword>
<feature type="domain" description="HTH araC/xylS-type" evidence="4">
    <location>
        <begin position="236"/>
        <end position="334"/>
    </location>
</feature>
<evidence type="ECO:0000259" key="4">
    <source>
        <dbReference type="PROSITE" id="PS01124"/>
    </source>
</evidence>
<evidence type="ECO:0000313" key="7">
    <source>
        <dbReference type="Proteomes" id="UP001597319"/>
    </source>
</evidence>
<dbReference type="PANTHER" id="PTHR47893">
    <property type="entry name" value="REGULATORY PROTEIN PCHR"/>
    <property type="match status" value="1"/>
</dbReference>
<protein>
    <submittedName>
        <fullName evidence="6">BLUF domain-containing protein</fullName>
    </submittedName>
</protein>
<name>A0ABW5LEU2_9FLAO</name>
<keyword evidence="3" id="KW-0804">Transcription</keyword>
<dbReference type="RefSeq" id="WP_378290862.1">
    <property type="nucleotide sequence ID" value="NZ_JBHULE010000008.1"/>
</dbReference>
<keyword evidence="1" id="KW-0805">Transcription regulation</keyword>
<dbReference type="SMART" id="SM01034">
    <property type="entry name" value="BLUF"/>
    <property type="match status" value="1"/>
</dbReference>
<evidence type="ECO:0000256" key="3">
    <source>
        <dbReference type="ARBA" id="ARBA00023163"/>
    </source>
</evidence>
<evidence type="ECO:0000256" key="1">
    <source>
        <dbReference type="ARBA" id="ARBA00023015"/>
    </source>
</evidence>
<dbReference type="Gene3D" id="1.10.10.60">
    <property type="entry name" value="Homeodomain-like"/>
    <property type="match status" value="2"/>
</dbReference>
<dbReference type="InterPro" id="IPR036046">
    <property type="entry name" value="Acylphosphatase-like_dom_sf"/>
</dbReference>
<dbReference type="InterPro" id="IPR053142">
    <property type="entry name" value="PchR_regulatory_protein"/>
</dbReference>
<dbReference type="InterPro" id="IPR018060">
    <property type="entry name" value="HTH_AraC"/>
</dbReference>
<dbReference type="Proteomes" id="UP001597319">
    <property type="component" value="Unassembled WGS sequence"/>
</dbReference>
<evidence type="ECO:0000256" key="2">
    <source>
        <dbReference type="ARBA" id="ARBA00023125"/>
    </source>
</evidence>
<feature type="domain" description="BLUF" evidence="5">
    <location>
        <begin position="341"/>
        <end position="432"/>
    </location>
</feature>
<evidence type="ECO:0000313" key="6">
    <source>
        <dbReference type="EMBL" id="MFD2562349.1"/>
    </source>
</evidence>
<dbReference type="PRINTS" id="PR00032">
    <property type="entry name" value="HTHARAC"/>
</dbReference>
<proteinExistence type="predicted"/>
<comment type="caution">
    <text evidence="6">The sequence shown here is derived from an EMBL/GenBank/DDBJ whole genome shotgun (WGS) entry which is preliminary data.</text>
</comment>
<sequence length="483" mass="55535">MLGLKENSPIEMLREFSVYFDADLHEDYGAASMIIDNSKGKGSINAYELFPGLTAWVYDINFASDLVIDFEFSNEKPLYFSYVVSGYQLQKFPDETEFKKIQQSQNFILVSEPGKKSKFEIPGNTKFECCYLIINPKSLGLHSTNSISKQLRSNLNEIFDNTKEGKPYRYFGDIDARIGTFARIVIRNKRTDLVGRLLTQAGVLNMLASQIEAHDHDLNTESFQPTLTKEELSKITELGDYIRKNISNKLTVSELSREIGMSLKKLQSGIQFLYGYSANQYITNLRLEYAKELIQSTDYSVSEICYQIGYTSRSYFSNLFKKRFGVLPSEYKNSFLKDDLLFEVTYRSMAFSGITNSDIENIIVLARALNEDNNITGSLIYHRKVFFQLIEGPKKNVLKLYERIKKDKRHSDIITMWKGPKPSRDFKLWSMAMISDNNILNISYEGNTEKLNLGHLMGELDDKSLASKNLWRKVRNIIKTAKP</sequence>
<keyword evidence="7" id="KW-1185">Reference proteome</keyword>